<proteinExistence type="predicted"/>
<dbReference type="InterPro" id="IPR001878">
    <property type="entry name" value="Znf_CCHC"/>
</dbReference>
<feature type="compositionally biased region" description="Basic residues" evidence="2">
    <location>
        <begin position="788"/>
        <end position="801"/>
    </location>
</feature>
<dbReference type="EMBL" id="BKCJ010008275">
    <property type="protein sequence ID" value="GEU81418.1"/>
    <property type="molecule type" value="Genomic_DNA"/>
</dbReference>
<feature type="region of interest" description="Disordered" evidence="2">
    <location>
        <begin position="651"/>
        <end position="676"/>
    </location>
</feature>
<dbReference type="GO" id="GO:0008270">
    <property type="term" value="F:zinc ion binding"/>
    <property type="evidence" value="ECO:0007669"/>
    <property type="project" value="UniProtKB-KW"/>
</dbReference>
<feature type="domain" description="CCHC-type" evidence="3">
    <location>
        <begin position="483"/>
        <end position="497"/>
    </location>
</feature>
<name>A0A6L2N5K0_TANCI</name>
<sequence length="828" mass="93451">MMSRQLTSFFKVYRQRSMDCQLRNSLNPRQQATINDGRITLQPVQERQIAFATATTWTYTSRTREPENAKGQATRIVITHNAACQADDLDAYDSDCNELNTAKVALMVNLSHYGLDVLAEVHNPDNIDNNMINESVQVMPSSEQPSVVSHSKTEITSDSNIIPYSDIRDKDLQESKDPQVVSKPFGELCIRRTIFFYTQEYVFCFNGVSQSQVVSAAKLSILNPNEFDLWKMRIEQYFLMTDYSLWEVILNGDSPIPTRVIEGVVQPVAPTIAEQRLARKNELTARGTLLMDLPDKHQLKFNIHKDAKTLMEAIEKRFGGNKETKMVQKTLLKQQYENFTGSSSESLDQIHDRLPKLISQLKILGESLSQEDINLNLKIYKAEVKSSSSASTSTQSIAFVSSQNTNSTNEPVSAVASVSAASAKIYVSALPNVDTLSNDVIYSFFASQSNSLQLDIDNLKQIDADDLEEMDLKWQMAMLIVECYTCHMKGHFASECRLLKDTRRNVATEPQRRNVPVETSTSNALVSQCDGVGSYDWSFQAEEEPTNYALIAFTSSSSSNSNNEVASYLEACTKAYATLQSHYDKLTNNLRKSQFDVISYQTGLESVEARLLVYQQNETVFEEDIKLLKLDVHLRDDALVVRRQKFEKAEQERDELKLKLENSKTDESLPASPKYDRYHSGDGYHAVLPPYTGTFMPPKPDLVFHNAPNVNETVHTAFNVELSPTKPDKELSHRPSTPIIEDWVSDSEDDSEAEIPHNAPSFVQPTEQVKTPRPSIKLVENSIPAANHKTKIPKPKSHGSNRNRKACFVCKSLTHLIKGYDYYEKKMA</sequence>
<evidence type="ECO:0000259" key="3">
    <source>
        <dbReference type="PROSITE" id="PS50158"/>
    </source>
</evidence>
<comment type="caution">
    <text evidence="4">The sequence shown here is derived from an EMBL/GenBank/DDBJ whole genome shotgun (WGS) entry which is preliminary data.</text>
</comment>
<keyword evidence="1" id="KW-0863">Zinc-finger</keyword>
<dbReference type="PROSITE" id="PS50158">
    <property type="entry name" value="ZF_CCHC"/>
    <property type="match status" value="1"/>
</dbReference>
<dbReference type="AlphaFoldDB" id="A0A6L2N5K0"/>
<gene>
    <name evidence="4" type="ORF">Tci_053396</name>
</gene>
<dbReference type="GO" id="GO:0003676">
    <property type="term" value="F:nucleic acid binding"/>
    <property type="evidence" value="ECO:0007669"/>
    <property type="project" value="InterPro"/>
</dbReference>
<feature type="compositionally biased region" description="Basic and acidic residues" evidence="2">
    <location>
        <begin position="651"/>
        <end position="667"/>
    </location>
</feature>
<reference evidence="4" key="1">
    <citation type="journal article" date="2019" name="Sci. Rep.">
        <title>Draft genome of Tanacetum cinerariifolium, the natural source of mosquito coil.</title>
        <authorList>
            <person name="Yamashiro T."/>
            <person name="Shiraishi A."/>
            <person name="Satake H."/>
            <person name="Nakayama K."/>
        </authorList>
    </citation>
    <scope>NUCLEOTIDE SEQUENCE</scope>
</reference>
<evidence type="ECO:0000256" key="2">
    <source>
        <dbReference type="SAM" id="MobiDB-lite"/>
    </source>
</evidence>
<keyword evidence="1" id="KW-0862">Zinc</keyword>
<organism evidence="4">
    <name type="scientific">Tanacetum cinerariifolium</name>
    <name type="common">Dalmatian daisy</name>
    <name type="synonym">Chrysanthemum cinerariifolium</name>
    <dbReference type="NCBI Taxonomy" id="118510"/>
    <lineage>
        <taxon>Eukaryota</taxon>
        <taxon>Viridiplantae</taxon>
        <taxon>Streptophyta</taxon>
        <taxon>Embryophyta</taxon>
        <taxon>Tracheophyta</taxon>
        <taxon>Spermatophyta</taxon>
        <taxon>Magnoliopsida</taxon>
        <taxon>eudicotyledons</taxon>
        <taxon>Gunneridae</taxon>
        <taxon>Pentapetalae</taxon>
        <taxon>asterids</taxon>
        <taxon>campanulids</taxon>
        <taxon>Asterales</taxon>
        <taxon>Asteraceae</taxon>
        <taxon>Asteroideae</taxon>
        <taxon>Anthemideae</taxon>
        <taxon>Anthemidinae</taxon>
        <taxon>Tanacetum</taxon>
    </lineage>
</organism>
<protein>
    <recommendedName>
        <fullName evidence="3">CCHC-type domain-containing protein</fullName>
    </recommendedName>
</protein>
<dbReference type="Pfam" id="PF14223">
    <property type="entry name" value="Retrotran_gag_2"/>
    <property type="match status" value="1"/>
</dbReference>
<feature type="region of interest" description="Disordered" evidence="2">
    <location>
        <begin position="746"/>
        <end position="801"/>
    </location>
</feature>
<evidence type="ECO:0000256" key="1">
    <source>
        <dbReference type="PROSITE-ProRule" id="PRU00047"/>
    </source>
</evidence>
<evidence type="ECO:0000313" key="4">
    <source>
        <dbReference type="EMBL" id="GEU81418.1"/>
    </source>
</evidence>
<keyword evidence="1" id="KW-0479">Metal-binding</keyword>
<accession>A0A6L2N5K0</accession>